<evidence type="ECO:0000313" key="1">
    <source>
        <dbReference type="EMBL" id="KAK5972228.1"/>
    </source>
</evidence>
<organism evidence="1 2">
    <name type="scientific">Trichostrongylus colubriformis</name>
    <name type="common">Black scour worm</name>
    <dbReference type="NCBI Taxonomy" id="6319"/>
    <lineage>
        <taxon>Eukaryota</taxon>
        <taxon>Metazoa</taxon>
        <taxon>Ecdysozoa</taxon>
        <taxon>Nematoda</taxon>
        <taxon>Chromadorea</taxon>
        <taxon>Rhabditida</taxon>
        <taxon>Rhabditina</taxon>
        <taxon>Rhabditomorpha</taxon>
        <taxon>Strongyloidea</taxon>
        <taxon>Trichostrongylidae</taxon>
        <taxon>Trichostrongylus</taxon>
    </lineage>
</organism>
<sequence length="76" mass="8742">MVKVKADGETIEEKLKRITWVGMGEQADERSMMKFDMEALREVICSSGDEQLIEKRNKTAHRFPAIMPNNPMDETV</sequence>
<name>A0AAN8IJ08_TRICO</name>
<proteinExistence type="predicted"/>
<protein>
    <submittedName>
        <fullName evidence="1">Uncharacterized protein</fullName>
    </submittedName>
</protein>
<reference evidence="1 2" key="1">
    <citation type="submission" date="2019-10" db="EMBL/GenBank/DDBJ databases">
        <title>Assembly and Annotation for the nematode Trichostrongylus colubriformis.</title>
        <authorList>
            <person name="Martin J."/>
        </authorList>
    </citation>
    <scope>NUCLEOTIDE SEQUENCE [LARGE SCALE GENOMIC DNA]</scope>
    <source>
        <strain evidence="1">G859</strain>
        <tissue evidence="1">Whole worm</tissue>
    </source>
</reference>
<dbReference type="EMBL" id="WIXE01016843">
    <property type="protein sequence ID" value="KAK5972228.1"/>
    <property type="molecule type" value="Genomic_DNA"/>
</dbReference>
<evidence type="ECO:0000313" key="2">
    <source>
        <dbReference type="Proteomes" id="UP001331761"/>
    </source>
</evidence>
<dbReference type="AlphaFoldDB" id="A0AAN8IJ08"/>
<comment type="caution">
    <text evidence="1">The sequence shown here is derived from an EMBL/GenBank/DDBJ whole genome shotgun (WGS) entry which is preliminary data.</text>
</comment>
<dbReference type="Proteomes" id="UP001331761">
    <property type="component" value="Unassembled WGS sequence"/>
</dbReference>
<accession>A0AAN8IJ08</accession>
<keyword evidence="2" id="KW-1185">Reference proteome</keyword>
<gene>
    <name evidence="1" type="ORF">GCK32_016596</name>
</gene>